<sequence>MLDNLWIEEKNNILRIGVNEIFQEEAGDIAYVSIADLGEIKEDDTLFNVEAAKAAIEVPSPFSGRVVARNDQAELKPSMLNSSEKEDNWVVEIQRS</sequence>
<dbReference type="InterPro" id="IPR033753">
    <property type="entry name" value="GCV_H/Fam206"/>
</dbReference>
<dbReference type="RefSeq" id="WP_101953840.1">
    <property type="nucleotide sequence ID" value="NZ_PKHE01000003.1"/>
</dbReference>
<keyword evidence="1" id="KW-0450">Lipoyl</keyword>
<reference evidence="2 3" key="1">
    <citation type="submission" date="2017-12" db="EMBL/GenBank/DDBJ databases">
        <title>Phylogenetic diversity of female urinary microbiome.</title>
        <authorList>
            <person name="Thomas-White K."/>
            <person name="Wolfe A.J."/>
        </authorList>
    </citation>
    <scope>NUCLEOTIDE SEQUENCE [LARGE SCALE GENOMIC DNA]</scope>
    <source>
        <strain evidence="2 3">UMB0898</strain>
    </source>
</reference>
<evidence type="ECO:0000313" key="3">
    <source>
        <dbReference type="Proteomes" id="UP000234384"/>
    </source>
</evidence>
<dbReference type="OrthoDB" id="2401220at2"/>
<dbReference type="GO" id="GO:0019464">
    <property type="term" value="P:glycine decarboxylation via glycine cleavage system"/>
    <property type="evidence" value="ECO:0007669"/>
    <property type="project" value="InterPro"/>
</dbReference>
<dbReference type="GO" id="GO:0009249">
    <property type="term" value="P:protein lipoylation"/>
    <property type="evidence" value="ECO:0007669"/>
    <property type="project" value="TreeGrafter"/>
</dbReference>
<dbReference type="GO" id="GO:0005960">
    <property type="term" value="C:glycine cleavage complex"/>
    <property type="evidence" value="ECO:0007669"/>
    <property type="project" value="InterPro"/>
</dbReference>
<dbReference type="SUPFAM" id="SSF51230">
    <property type="entry name" value="Single hybrid motif"/>
    <property type="match status" value="1"/>
</dbReference>
<accession>A0A2I1K420</accession>
<dbReference type="CDD" id="cd06848">
    <property type="entry name" value="GCS_H"/>
    <property type="match status" value="1"/>
</dbReference>
<dbReference type="InterPro" id="IPR011053">
    <property type="entry name" value="Single_hybrid_motif"/>
</dbReference>
<dbReference type="EMBL" id="PKHE01000003">
    <property type="protein sequence ID" value="PKY90383.1"/>
    <property type="molecule type" value="Genomic_DNA"/>
</dbReference>
<dbReference type="PANTHER" id="PTHR11715:SF3">
    <property type="entry name" value="GLYCINE CLEAVAGE SYSTEM H PROTEIN-RELATED"/>
    <property type="match status" value="1"/>
</dbReference>
<dbReference type="Pfam" id="PF01597">
    <property type="entry name" value="GCV_H"/>
    <property type="match status" value="1"/>
</dbReference>
<dbReference type="GO" id="GO:0005829">
    <property type="term" value="C:cytosol"/>
    <property type="evidence" value="ECO:0007669"/>
    <property type="project" value="TreeGrafter"/>
</dbReference>
<name>A0A2I1K420_9LACT</name>
<organism evidence="2 3">
    <name type="scientific">Falseniella ignava</name>
    <dbReference type="NCBI Taxonomy" id="137730"/>
    <lineage>
        <taxon>Bacteria</taxon>
        <taxon>Bacillati</taxon>
        <taxon>Bacillota</taxon>
        <taxon>Bacilli</taxon>
        <taxon>Lactobacillales</taxon>
        <taxon>Aerococcaceae</taxon>
        <taxon>Falseniella</taxon>
    </lineage>
</organism>
<dbReference type="Proteomes" id="UP000234384">
    <property type="component" value="Unassembled WGS sequence"/>
</dbReference>
<proteinExistence type="predicted"/>
<protein>
    <submittedName>
        <fullName evidence="2">Glycine cleavage system protein H</fullName>
    </submittedName>
</protein>
<dbReference type="Gene3D" id="2.40.50.100">
    <property type="match status" value="1"/>
</dbReference>
<dbReference type="AlphaFoldDB" id="A0A2I1K420"/>
<evidence type="ECO:0000313" key="2">
    <source>
        <dbReference type="EMBL" id="PKY90383.1"/>
    </source>
</evidence>
<dbReference type="PANTHER" id="PTHR11715">
    <property type="entry name" value="GLYCINE CLEAVAGE SYSTEM H PROTEIN"/>
    <property type="match status" value="1"/>
</dbReference>
<evidence type="ECO:0000256" key="1">
    <source>
        <dbReference type="ARBA" id="ARBA00022823"/>
    </source>
</evidence>
<dbReference type="InterPro" id="IPR002930">
    <property type="entry name" value="GCV_H"/>
</dbReference>
<gene>
    <name evidence="2" type="ORF">CYJ57_01800</name>
</gene>
<comment type="caution">
    <text evidence="2">The sequence shown here is derived from an EMBL/GenBank/DDBJ whole genome shotgun (WGS) entry which is preliminary data.</text>
</comment>